<accession>A0A4Y8D3A7</accession>
<dbReference type="Proteomes" id="UP000297299">
    <property type="component" value="Unassembled WGS sequence"/>
</dbReference>
<comment type="caution">
    <text evidence="2">The sequence shown here is derived from an EMBL/GenBank/DDBJ whole genome shotgun (WGS) entry which is preliminary data.</text>
</comment>
<organism evidence="2 3">
    <name type="scientific">Botryotinia calthae</name>
    <dbReference type="NCBI Taxonomy" id="38488"/>
    <lineage>
        <taxon>Eukaryota</taxon>
        <taxon>Fungi</taxon>
        <taxon>Dikarya</taxon>
        <taxon>Ascomycota</taxon>
        <taxon>Pezizomycotina</taxon>
        <taxon>Leotiomycetes</taxon>
        <taxon>Helotiales</taxon>
        <taxon>Sclerotiniaceae</taxon>
        <taxon>Botryotinia</taxon>
    </lineage>
</organism>
<proteinExistence type="predicted"/>
<dbReference type="OrthoDB" id="3558882at2759"/>
<name>A0A4Y8D3A7_9HELO</name>
<gene>
    <name evidence="2" type="ORF">BOTCAL_0179g00220</name>
</gene>
<reference evidence="2 3" key="1">
    <citation type="submission" date="2017-11" db="EMBL/GenBank/DDBJ databases">
        <title>Comparative genomics of Botrytis spp.</title>
        <authorList>
            <person name="Valero-Jimenez C.A."/>
            <person name="Tapia P."/>
            <person name="Veloso J."/>
            <person name="Silva-Moreno E."/>
            <person name="Staats M."/>
            <person name="Valdes J.H."/>
            <person name="Van Kan J.A.L."/>
        </authorList>
    </citation>
    <scope>NUCLEOTIDE SEQUENCE [LARGE SCALE GENOMIC DNA]</scope>
    <source>
        <strain evidence="2 3">MUCL2830</strain>
    </source>
</reference>
<protein>
    <submittedName>
        <fullName evidence="2">Uncharacterized protein</fullName>
    </submittedName>
</protein>
<evidence type="ECO:0000256" key="1">
    <source>
        <dbReference type="SAM" id="MobiDB-lite"/>
    </source>
</evidence>
<dbReference type="EMBL" id="PHWZ01000179">
    <property type="protein sequence ID" value="TEY60637.1"/>
    <property type="molecule type" value="Genomic_DNA"/>
</dbReference>
<keyword evidence="3" id="KW-1185">Reference proteome</keyword>
<feature type="compositionally biased region" description="Acidic residues" evidence="1">
    <location>
        <begin position="166"/>
        <end position="176"/>
    </location>
</feature>
<evidence type="ECO:0000313" key="3">
    <source>
        <dbReference type="Proteomes" id="UP000297299"/>
    </source>
</evidence>
<feature type="region of interest" description="Disordered" evidence="1">
    <location>
        <begin position="151"/>
        <end position="185"/>
    </location>
</feature>
<evidence type="ECO:0000313" key="2">
    <source>
        <dbReference type="EMBL" id="TEY60637.1"/>
    </source>
</evidence>
<sequence length="185" mass="21497">MGNKLHEGNGLKRSGLGYDRLLEATEEGEMVVCYNPPDELHWEDYNFDKSKSNPEEYHYYRYEMIFVTPRNDQETLEMAAATLPGVSREPWNKFHTRKEQERVRKEAEMKGFREFIKRCALRDGEYAFSKHTRFLKRAAKQAACLAKQNVTPANGHAQYVSPQVEDAQEEREEAGSESDGVIEER</sequence>
<dbReference type="AlphaFoldDB" id="A0A4Y8D3A7"/>